<accession>A0A3B0W9Z9</accession>
<gene>
    <name evidence="2" type="ORF">MNBD_GAMMA05-633</name>
</gene>
<evidence type="ECO:0000256" key="1">
    <source>
        <dbReference type="SAM" id="Coils"/>
    </source>
</evidence>
<proteinExistence type="predicted"/>
<keyword evidence="1" id="KW-0175">Coiled coil</keyword>
<protein>
    <submittedName>
        <fullName evidence="2">Uncharacterized protein</fullName>
    </submittedName>
</protein>
<reference evidence="2" key="1">
    <citation type="submission" date="2018-06" db="EMBL/GenBank/DDBJ databases">
        <authorList>
            <person name="Zhirakovskaya E."/>
        </authorList>
    </citation>
    <scope>NUCLEOTIDE SEQUENCE</scope>
</reference>
<organism evidence="2">
    <name type="scientific">hydrothermal vent metagenome</name>
    <dbReference type="NCBI Taxonomy" id="652676"/>
    <lineage>
        <taxon>unclassified sequences</taxon>
        <taxon>metagenomes</taxon>
        <taxon>ecological metagenomes</taxon>
    </lineage>
</organism>
<dbReference type="AlphaFoldDB" id="A0A3B0W9Z9"/>
<sequence length="357" mass="41438">MINKSIQLMKQIGTPLSDPAEAAVENKELYTFAFKNNIELLYLSKLKEMGKLNELEDEYNMLKRREHDTLKTINRLATVLDKHNIEHAFTKTLRPYSGTPNDIDCLYLGSLDDYEKAGDIMQTEDYRLTAPNDMQYEFFDELADDEFSELKSGGRFYIDFYRELAADHMPYMDSGILINQRIDAAIEGYDEPVKVFKKEHEMIILSLHSIVMHRIIPLEVIYTYSYYLAEMNDDEIISLWNETKANHAEIAMRTVLTTMNILYSEAFNSIPDKLQLLLSLSGIHKSEAKNFVNSDHHMPHIVNLSTFVTSVFGLLRGKRSRQGFIKELFHMLNPVFAVEVIYHMISKKYAIKHSEHV</sequence>
<evidence type="ECO:0000313" key="2">
    <source>
        <dbReference type="EMBL" id="VAW52101.1"/>
    </source>
</evidence>
<dbReference type="EMBL" id="UOFE01000024">
    <property type="protein sequence ID" value="VAW52101.1"/>
    <property type="molecule type" value="Genomic_DNA"/>
</dbReference>
<feature type="coiled-coil region" evidence="1">
    <location>
        <begin position="45"/>
        <end position="72"/>
    </location>
</feature>
<name>A0A3B0W9Z9_9ZZZZ</name>